<dbReference type="eggNOG" id="ENOG502TK2N">
    <property type="taxonomic scope" value="Eukaryota"/>
</dbReference>
<evidence type="ECO:0000313" key="3">
    <source>
        <dbReference type="Proteomes" id="UP000095282"/>
    </source>
</evidence>
<feature type="transmembrane region" description="Helical" evidence="1">
    <location>
        <begin position="411"/>
        <end position="430"/>
    </location>
</feature>
<keyword evidence="1" id="KW-0812">Transmembrane</keyword>
<sequence>MRIGITIGFLAVLLIGSSTDVKDPSDDFYQNVLTRDLNKARRQSASNTNINNMHELVFDPKLCKNHTFSSDSRGIIFLNQFVDFVEQTNIFLEKETQMLDARIYFGVEYIIPAQKKVCCEQLNVTTIQCGFGPEGELDSWTNRQTDKPPGSKCDPCYENYKGLCRKESKKPIPLSTTIIDPNPERDAPHFYNKTLPSAFNDIRRITAIYERIPNMYELVYDPELCPDLNGGGLEKNLRFTYFKMSKFDCEFLLNDTETFLIKIKEKQVNIQEIKTSQAVVGFEYIIPGQKKVCCEENNSDVVCVFGPEGGFDSWINKTCGTPGSCGEGYKNNTGLCAPNSSSSDPSSFPNNSSIIHGTESSEVTRIPLVYLRPTENPDLEKRLKKYLAEETDGDEPSEEKDEEYYYDYDSATSISILVTVVFVCFLVLFYE</sequence>
<keyword evidence="2" id="KW-0732">Signal</keyword>
<evidence type="ECO:0000313" key="4">
    <source>
        <dbReference type="WBParaSite" id="Csp11.Scaffold462.g1513.t1"/>
    </source>
</evidence>
<dbReference type="Proteomes" id="UP000095282">
    <property type="component" value="Unplaced"/>
</dbReference>
<keyword evidence="1" id="KW-0472">Membrane</keyword>
<evidence type="ECO:0000256" key="2">
    <source>
        <dbReference type="SAM" id="SignalP"/>
    </source>
</evidence>
<dbReference type="AlphaFoldDB" id="A0A1I7T1I2"/>
<proteinExistence type="predicted"/>
<name>A0A1I7T1I2_9PELO</name>
<evidence type="ECO:0000256" key="1">
    <source>
        <dbReference type="SAM" id="Phobius"/>
    </source>
</evidence>
<feature type="chain" id="PRO_5009306916" evidence="2">
    <location>
        <begin position="20"/>
        <end position="431"/>
    </location>
</feature>
<reference evidence="4" key="1">
    <citation type="submission" date="2016-11" db="UniProtKB">
        <authorList>
            <consortium name="WormBaseParasite"/>
        </authorList>
    </citation>
    <scope>IDENTIFICATION</scope>
</reference>
<feature type="signal peptide" evidence="2">
    <location>
        <begin position="1"/>
        <end position="19"/>
    </location>
</feature>
<keyword evidence="3" id="KW-1185">Reference proteome</keyword>
<dbReference type="WBParaSite" id="Csp11.Scaffold462.g1513.t1">
    <property type="protein sequence ID" value="Csp11.Scaffold462.g1513.t1"/>
    <property type="gene ID" value="Csp11.Scaffold462.g1513"/>
</dbReference>
<organism evidence="3 4">
    <name type="scientific">Caenorhabditis tropicalis</name>
    <dbReference type="NCBI Taxonomy" id="1561998"/>
    <lineage>
        <taxon>Eukaryota</taxon>
        <taxon>Metazoa</taxon>
        <taxon>Ecdysozoa</taxon>
        <taxon>Nematoda</taxon>
        <taxon>Chromadorea</taxon>
        <taxon>Rhabditida</taxon>
        <taxon>Rhabditina</taxon>
        <taxon>Rhabditomorpha</taxon>
        <taxon>Rhabditoidea</taxon>
        <taxon>Rhabditidae</taxon>
        <taxon>Peloderinae</taxon>
        <taxon>Caenorhabditis</taxon>
    </lineage>
</organism>
<keyword evidence="1" id="KW-1133">Transmembrane helix</keyword>
<accession>A0A1I7T1I2</accession>
<protein>
    <submittedName>
        <fullName evidence="4">Peptidase M12A domain-containing protein</fullName>
    </submittedName>
</protein>